<evidence type="ECO:0000256" key="1">
    <source>
        <dbReference type="SAM" id="MobiDB-lite"/>
    </source>
</evidence>
<accession>B6SGW2</accession>
<organism evidence="2">
    <name type="scientific">Zea mays</name>
    <name type="common">Maize</name>
    <dbReference type="NCBI Taxonomy" id="4577"/>
    <lineage>
        <taxon>Eukaryota</taxon>
        <taxon>Viridiplantae</taxon>
        <taxon>Streptophyta</taxon>
        <taxon>Embryophyta</taxon>
        <taxon>Tracheophyta</taxon>
        <taxon>Spermatophyta</taxon>
        <taxon>Magnoliopsida</taxon>
        <taxon>Liliopsida</taxon>
        <taxon>Poales</taxon>
        <taxon>Poaceae</taxon>
        <taxon>PACMAD clade</taxon>
        <taxon>Panicoideae</taxon>
        <taxon>Andropogonodae</taxon>
        <taxon>Andropogoneae</taxon>
        <taxon>Tripsacinae</taxon>
        <taxon>Zea</taxon>
    </lineage>
</organism>
<protein>
    <submittedName>
        <fullName evidence="2">Uncharacterized protein</fullName>
    </submittedName>
</protein>
<dbReference type="AlphaFoldDB" id="B6SGW2"/>
<dbReference type="EMBL" id="EU951977">
    <property type="protein sequence ID" value="ACG24095.1"/>
    <property type="molecule type" value="mRNA"/>
</dbReference>
<evidence type="ECO:0000313" key="2">
    <source>
        <dbReference type="EMBL" id="ACG24095.1"/>
    </source>
</evidence>
<dbReference type="GeneID" id="100274649"/>
<reference evidence="2" key="1">
    <citation type="journal article" date="2009" name="Plant Mol. Biol.">
        <title>Insights into corn genes derived from large-scale cDNA sequencing.</title>
        <authorList>
            <person name="Alexandrov N.N."/>
            <person name="Brover V.V."/>
            <person name="Freidin S."/>
            <person name="Troukhan M.E."/>
            <person name="Tatarinova T.V."/>
            <person name="Zhang H."/>
            <person name="Swaller T.J."/>
            <person name="Lu Y.P."/>
            <person name="Bouck J."/>
            <person name="Flavell R.B."/>
            <person name="Feldmann K.A."/>
        </authorList>
    </citation>
    <scope>NUCLEOTIDE SEQUENCE</scope>
</reference>
<feature type="region of interest" description="Disordered" evidence="1">
    <location>
        <begin position="47"/>
        <end position="72"/>
    </location>
</feature>
<sequence>MIQGRWRGSKMTGRLGVIQPARSSIRNKFEWPRLRSRSVDPVVQIGRNFTPVGEQSPTSSPTTPTKTGGSRARVTEISVITVSDSGVPCLTFGSRNASFLLEVPLGVAASLPDEGHIGGRAVDSGVMIEERLNLVIHAC</sequence>
<dbReference type="RefSeq" id="XP_035822685.1">
    <property type="nucleotide sequence ID" value="XM_035966792.1"/>
</dbReference>
<dbReference type="RefSeq" id="NP_001142452.1">
    <property type="nucleotide sequence ID" value="NM_001148980.2"/>
</dbReference>
<name>B6SGW2_MAIZE</name>
<proteinExistence type="evidence at transcript level"/>
<feature type="compositionally biased region" description="Low complexity" evidence="1">
    <location>
        <begin position="56"/>
        <end position="65"/>
    </location>
</feature>
<dbReference type="KEGG" id="zma:100274649"/>